<dbReference type="GO" id="GO:0005829">
    <property type="term" value="C:cytosol"/>
    <property type="evidence" value="ECO:0007669"/>
    <property type="project" value="TreeGrafter"/>
</dbReference>
<dbReference type="GO" id="GO:0043200">
    <property type="term" value="P:response to amino acid"/>
    <property type="evidence" value="ECO:0007669"/>
    <property type="project" value="TreeGrafter"/>
</dbReference>
<reference evidence="2 3" key="1">
    <citation type="submission" date="2019-03" db="EMBL/GenBank/DDBJ databases">
        <title>Genomic Encyclopedia of Archaeal and Bacterial Type Strains, Phase II (KMG-II): from individual species to whole genera.</title>
        <authorList>
            <person name="Goeker M."/>
        </authorList>
    </citation>
    <scope>NUCLEOTIDE SEQUENCE [LARGE SCALE GENOMIC DNA]</scope>
    <source>
        <strain evidence="2 3">DSM 19034</strain>
    </source>
</reference>
<dbReference type="AlphaFoldDB" id="A0A4R6IG22"/>
<sequence length="192" mass="22145">MITQSESTMSKKQEKLDQTDIDILNILQEDGSKTQKEIAGILRRPISGIYDRLKKLERLCGIDRYHIKLDRTKFQKSFDVQILVRLKNNDAGAISSFKTMIQDLPSIYECCRMSGSWDFVLKGNFKYVGELRQLIEHDFEKCPLIKRTAQLIILDKVEFSRPVSLDDIDGIGQDTNNFGPAYTRFYKPLTAN</sequence>
<dbReference type="Gene3D" id="1.10.10.10">
    <property type="entry name" value="Winged helix-like DNA-binding domain superfamily/Winged helix DNA-binding domain"/>
    <property type="match status" value="1"/>
</dbReference>
<evidence type="ECO:0000259" key="1">
    <source>
        <dbReference type="Pfam" id="PF01037"/>
    </source>
</evidence>
<name>A0A4R6IG22_9SPHI</name>
<dbReference type="Pfam" id="PF13412">
    <property type="entry name" value="HTH_24"/>
    <property type="match status" value="1"/>
</dbReference>
<dbReference type="Proteomes" id="UP000295499">
    <property type="component" value="Unassembled WGS sequence"/>
</dbReference>
<dbReference type="InterPro" id="IPR019888">
    <property type="entry name" value="Tscrpt_reg_AsnC-like"/>
</dbReference>
<dbReference type="Gene3D" id="3.30.70.920">
    <property type="match status" value="1"/>
</dbReference>
<dbReference type="EMBL" id="SNWM01000004">
    <property type="protein sequence ID" value="TDO20638.1"/>
    <property type="molecule type" value="Genomic_DNA"/>
</dbReference>
<feature type="domain" description="Transcription regulator AsnC/Lrp ligand binding" evidence="1">
    <location>
        <begin position="82"/>
        <end position="154"/>
    </location>
</feature>
<evidence type="ECO:0000313" key="2">
    <source>
        <dbReference type="EMBL" id="TDO20638.1"/>
    </source>
</evidence>
<accession>A0A4R6IG22</accession>
<dbReference type="Pfam" id="PF01037">
    <property type="entry name" value="AsnC_trans_reg"/>
    <property type="match status" value="1"/>
</dbReference>
<keyword evidence="3" id="KW-1185">Reference proteome</keyword>
<proteinExistence type="predicted"/>
<protein>
    <submittedName>
        <fullName evidence="2">Lrp/AsnC family leucine-responsive transcriptional regulator</fullName>
    </submittedName>
</protein>
<dbReference type="PANTHER" id="PTHR30154">
    <property type="entry name" value="LEUCINE-RESPONSIVE REGULATORY PROTEIN"/>
    <property type="match status" value="1"/>
</dbReference>
<comment type="caution">
    <text evidence="2">The sequence shown here is derived from an EMBL/GenBank/DDBJ whole genome shotgun (WGS) entry which is preliminary data.</text>
</comment>
<dbReference type="InterPro" id="IPR019887">
    <property type="entry name" value="Tscrpt_reg_AsnC/Lrp_C"/>
</dbReference>
<organism evidence="2 3">
    <name type="scientific">Pedobacter duraquae</name>
    <dbReference type="NCBI Taxonomy" id="425511"/>
    <lineage>
        <taxon>Bacteria</taxon>
        <taxon>Pseudomonadati</taxon>
        <taxon>Bacteroidota</taxon>
        <taxon>Sphingobacteriia</taxon>
        <taxon>Sphingobacteriales</taxon>
        <taxon>Sphingobacteriaceae</taxon>
        <taxon>Pedobacter</taxon>
    </lineage>
</organism>
<evidence type="ECO:0000313" key="3">
    <source>
        <dbReference type="Proteomes" id="UP000295499"/>
    </source>
</evidence>
<dbReference type="SMART" id="SM00344">
    <property type="entry name" value="HTH_ASNC"/>
    <property type="match status" value="1"/>
</dbReference>
<dbReference type="InterPro" id="IPR036388">
    <property type="entry name" value="WH-like_DNA-bd_sf"/>
</dbReference>
<dbReference type="InterPro" id="IPR036390">
    <property type="entry name" value="WH_DNA-bd_sf"/>
</dbReference>
<dbReference type="SUPFAM" id="SSF46785">
    <property type="entry name" value="Winged helix' DNA-binding domain"/>
    <property type="match status" value="1"/>
</dbReference>
<dbReference type="PANTHER" id="PTHR30154:SF34">
    <property type="entry name" value="TRANSCRIPTIONAL REGULATOR AZLB"/>
    <property type="match status" value="1"/>
</dbReference>
<dbReference type="GO" id="GO:0043565">
    <property type="term" value="F:sequence-specific DNA binding"/>
    <property type="evidence" value="ECO:0007669"/>
    <property type="project" value="TreeGrafter"/>
</dbReference>
<dbReference type="InterPro" id="IPR011008">
    <property type="entry name" value="Dimeric_a/b-barrel"/>
</dbReference>
<dbReference type="SUPFAM" id="SSF54909">
    <property type="entry name" value="Dimeric alpha+beta barrel"/>
    <property type="match status" value="1"/>
</dbReference>
<gene>
    <name evidence="2" type="ORF">CLV32_3271</name>
</gene>